<evidence type="ECO:0000313" key="3">
    <source>
        <dbReference type="Proteomes" id="UP000308197"/>
    </source>
</evidence>
<feature type="compositionally biased region" description="Basic residues" evidence="1">
    <location>
        <begin position="215"/>
        <end position="232"/>
    </location>
</feature>
<sequence length="713" mass="78210">MCIHELHERYRLVGLDIHARNSEYPLEVRVAANDGAYQRFPKHDILPEKCWKCGKTVTSWTVFVCCKESHFGEWCFLPIGHAAPTFPAQAVLPNRAEVVQAFKRRGLMPRQPGDLIFDDAKLGQDWLTAGLSAHQRLVDEAKVSLGMTTAPPERSEGLSALRARQEEEDFKLAQRLQGEERGDIKAGADAMPACVDRIKRDTPPRNLFTMNRSTGGRRPRKAAGPRGHKRLKGQHESKYHAVRQMMTGAQPKAEQPDAVLDRPGVLCFHRDMDSMGAFSESDDDSSAERDREYVPQTSTWDIIIPAHGPIDLENNAELFEAIHAGSIVGPMCWEPYAAKWQDFQAEFTIVDASQTLVIVRQSWAALCPGFGRNVYLNDVNAPATRDKRANALKMAKAAWKNAMSRPYVRNRVWFLMYCSDGSVANAWHLQLQPGRKLTLADHPDVMYDFRRGMKAAPPGDAEDAVLIWNNDSTDWDDKTVSSAIAVSEGVRTVIARLDHVVGLVHLGVEIHALTADDDEPPWDIPTQTPAGSVVGSRAPTRASSVRSARASMQPTSSQTSYAASQSSSRPRSPSTSAIPGPSSIKTSRMSRQPSSSQSSYLPSTGGGSSQMSSRPRSPSAPAPPVARSSSAMGPSASQDAAPPQALSARAAGKKRAQREDSPLEIWDGTPFGKKVKRERDSSPVVKREWLTAAKEEEVIDVDAWVAAQDAAKA</sequence>
<feature type="compositionally biased region" description="Low complexity" evidence="1">
    <location>
        <begin position="536"/>
        <end position="577"/>
    </location>
</feature>
<feature type="compositionally biased region" description="Low complexity" evidence="1">
    <location>
        <begin position="587"/>
        <end position="617"/>
    </location>
</feature>
<reference evidence="2 3" key="1">
    <citation type="journal article" date="2019" name="Nat. Ecol. Evol.">
        <title>Megaphylogeny resolves global patterns of mushroom evolution.</title>
        <authorList>
            <person name="Varga T."/>
            <person name="Krizsan K."/>
            <person name="Foldi C."/>
            <person name="Dima B."/>
            <person name="Sanchez-Garcia M."/>
            <person name="Sanchez-Ramirez S."/>
            <person name="Szollosi G.J."/>
            <person name="Szarkandi J.G."/>
            <person name="Papp V."/>
            <person name="Albert L."/>
            <person name="Andreopoulos W."/>
            <person name="Angelini C."/>
            <person name="Antonin V."/>
            <person name="Barry K.W."/>
            <person name="Bougher N.L."/>
            <person name="Buchanan P."/>
            <person name="Buyck B."/>
            <person name="Bense V."/>
            <person name="Catcheside P."/>
            <person name="Chovatia M."/>
            <person name="Cooper J."/>
            <person name="Damon W."/>
            <person name="Desjardin D."/>
            <person name="Finy P."/>
            <person name="Geml J."/>
            <person name="Haridas S."/>
            <person name="Hughes K."/>
            <person name="Justo A."/>
            <person name="Karasinski D."/>
            <person name="Kautmanova I."/>
            <person name="Kiss B."/>
            <person name="Kocsube S."/>
            <person name="Kotiranta H."/>
            <person name="LaButti K.M."/>
            <person name="Lechner B.E."/>
            <person name="Liimatainen K."/>
            <person name="Lipzen A."/>
            <person name="Lukacs Z."/>
            <person name="Mihaltcheva S."/>
            <person name="Morgado L.N."/>
            <person name="Niskanen T."/>
            <person name="Noordeloos M.E."/>
            <person name="Ohm R.A."/>
            <person name="Ortiz-Santana B."/>
            <person name="Ovrebo C."/>
            <person name="Racz N."/>
            <person name="Riley R."/>
            <person name="Savchenko A."/>
            <person name="Shiryaev A."/>
            <person name="Soop K."/>
            <person name="Spirin V."/>
            <person name="Szebenyi C."/>
            <person name="Tomsovsky M."/>
            <person name="Tulloss R.E."/>
            <person name="Uehling J."/>
            <person name="Grigoriev I.V."/>
            <person name="Vagvolgyi C."/>
            <person name="Papp T."/>
            <person name="Martin F.M."/>
            <person name="Miettinen O."/>
            <person name="Hibbett D.S."/>
            <person name="Nagy L.G."/>
        </authorList>
    </citation>
    <scope>NUCLEOTIDE SEQUENCE [LARGE SCALE GENOMIC DNA]</scope>
    <source>
        <strain evidence="2 3">HHB13444</strain>
    </source>
</reference>
<feature type="compositionally biased region" description="Low complexity" evidence="1">
    <location>
        <begin position="625"/>
        <end position="650"/>
    </location>
</feature>
<gene>
    <name evidence="2" type="ORF">K466DRAFT_601378</name>
</gene>
<protein>
    <submittedName>
        <fullName evidence="2">Uncharacterized protein</fullName>
    </submittedName>
</protein>
<dbReference type="InParanoid" id="A0A5C3P6S8"/>
<evidence type="ECO:0000256" key="1">
    <source>
        <dbReference type="SAM" id="MobiDB-lite"/>
    </source>
</evidence>
<keyword evidence="3" id="KW-1185">Reference proteome</keyword>
<dbReference type="Proteomes" id="UP000308197">
    <property type="component" value="Unassembled WGS sequence"/>
</dbReference>
<proteinExistence type="predicted"/>
<accession>A0A5C3P6S8</accession>
<dbReference type="AlphaFoldDB" id="A0A5C3P6S8"/>
<name>A0A5C3P6S8_9APHY</name>
<feature type="region of interest" description="Disordered" evidence="1">
    <location>
        <begin position="200"/>
        <end position="236"/>
    </location>
</feature>
<organism evidence="2 3">
    <name type="scientific">Polyporus arcularius HHB13444</name>
    <dbReference type="NCBI Taxonomy" id="1314778"/>
    <lineage>
        <taxon>Eukaryota</taxon>
        <taxon>Fungi</taxon>
        <taxon>Dikarya</taxon>
        <taxon>Basidiomycota</taxon>
        <taxon>Agaricomycotina</taxon>
        <taxon>Agaricomycetes</taxon>
        <taxon>Polyporales</taxon>
        <taxon>Polyporaceae</taxon>
        <taxon>Polyporus</taxon>
    </lineage>
</organism>
<evidence type="ECO:0000313" key="2">
    <source>
        <dbReference type="EMBL" id="TFK85201.1"/>
    </source>
</evidence>
<feature type="region of interest" description="Disordered" evidence="1">
    <location>
        <begin position="516"/>
        <end position="683"/>
    </location>
</feature>
<dbReference type="EMBL" id="ML211267">
    <property type="protein sequence ID" value="TFK85201.1"/>
    <property type="molecule type" value="Genomic_DNA"/>
</dbReference>